<feature type="compositionally biased region" description="Basic and acidic residues" evidence="1">
    <location>
        <begin position="569"/>
        <end position="579"/>
    </location>
</feature>
<accession>A0A0N1I8E3</accession>
<name>A0A0N1I8E3_LEPSE</name>
<evidence type="ECO:0000313" key="3">
    <source>
        <dbReference type="Proteomes" id="UP000038009"/>
    </source>
</evidence>
<feature type="region of interest" description="Disordered" evidence="1">
    <location>
        <begin position="364"/>
        <end position="383"/>
    </location>
</feature>
<reference evidence="2 3" key="1">
    <citation type="journal article" date="2015" name="PLoS Pathog.">
        <title>Leptomonas seymouri: Adaptations to the Dixenous Life Cycle Analyzed by Genome Sequencing, Transcriptome Profiling and Co-infection with Leishmania donovani.</title>
        <authorList>
            <person name="Kraeva N."/>
            <person name="Butenko A."/>
            <person name="Hlavacova J."/>
            <person name="Kostygov A."/>
            <person name="Myskova J."/>
            <person name="Grybchuk D."/>
            <person name="Lestinova T."/>
            <person name="Votypka J."/>
            <person name="Volf P."/>
            <person name="Opperdoes F."/>
            <person name="Flegontov P."/>
            <person name="Lukes J."/>
            <person name="Yurchenko V."/>
        </authorList>
    </citation>
    <scope>NUCLEOTIDE SEQUENCE [LARGE SCALE GENOMIC DNA]</scope>
    <source>
        <strain evidence="2 3">ATCC 30220</strain>
    </source>
</reference>
<feature type="compositionally biased region" description="Polar residues" evidence="1">
    <location>
        <begin position="373"/>
        <end position="383"/>
    </location>
</feature>
<sequence>MDIAGCEEDVEVVAMILADLCRVWPGAAAHMEVCRSAANNKLAATPSATLLPPSGKDADLDVLSFVEREETLLLLVADAVEADASTQDAFLHRWGVDAAWDYTRELCGRCWWTEAGYIAILPKEISAVVDYFLRRELANLWSLEDRRAPALGPLCKLAAVLHTALENAALEAALTHHLESTFSTQLVPQRLYEGAFHKAVVAVPPTVALFLSKLPSRLLQDCLLFHCHDRPLFPFNQRAIGMNAAKYGFGDRRPDTDEVPVVMPSACPNLFLPRASSRPSSCSPSSSAKVSQERCDTAIEESECLAALLHEYDVLLSNKGAVRVPLPPMSRYVFTLLLCQCELPSTLMAPFVHCHATSIAAGVDDEEEVKSGPGTSATESSSRNAFTGEEIVLGIKITWAVHRWTAALRPRQTRCSTTAEPSPLHLLWADAISRHSDSYIEWILRLMQSAEREIKELFAGNGESGTALDDTPGPLDARRNSTLYQLEKTLFAPLPLAFRGSTTAWIVKAVREVGEQHAQGPTSLMAAAEAELDDEHHMPFGEYVDAALPDAVSSCAVTEQVDSEASSDSAERDSNTPSEHKFDVEAAEALLAHRSELEAALHCETEHAASPPHARMRSQDGGGTDGATLSQGVHTWLATEDMTNLSRNELLLTHLQLLGAELGKRN</sequence>
<feature type="region of interest" description="Disordered" evidence="1">
    <location>
        <begin position="607"/>
        <end position="628"/>
    </location>
</feature>
<dbReference type="AlphaFoldDB" id="A0A0N1I8E3"/>
<gene>
    <name evidence="2" type="ORF">ABL78_0696</name>
</gene>
<dbReference type="OMA" id="YHTVDCP"/>
<protein>
    <submittedName>
        <fullName evidence="2">Uncharacterized protein</fullName>
    </submittedName>
</protein>
<dbReference type="VEuPathDB" id="TriTrypDB:Lsey_0009_0270"/>
<dbReference type="Proteomes" id="UP000038009">
    <property type="component" value="Unassembled WGS sequence"/>
</dbReference>
<organism evidence="2 3">
    <name type="scientific">Leptomonas seymouri</name>
    <dbReference type="NCBI Taxonomy" id="5684"/>
    <lineage>
        <taxon>Eukaryota</taxon>
        <taxon>Discoba</taxon>
        <taxon>Euglenozoa</taxon>
        <taxon>Kinetoplastea</taxon>
        <taxon>Metakinetoplastina</taxon>
        <taxon>Trypanosomatida</taxon>
        <taxon>Trypanosomatidae</taxon>
        <taxon>Leishmaniinae</taxon>
        <taxon>Leptomonas</taxon>
    </lineage>
</organism>
<dbReference type="EMBL" id="LJSK01000009">
    <property type="protein sequence ID" value="KPI90178.1"/>
    <property type="molecule type" value="Genomic_DNA"/>
</dbReference>
<evidence type="ECO:0000256" key="1">
    <source>
        <dbReference type="SAM" id="MobiDB-lite"/>
    </source>
</evidence>
<proteinExistence type="predicted"/>
<keyword evidence="3" id="KW-1185">Reference proteome</keyword>
<feature type="region of interest" description="Disordered" evidence="1">
    <location>
        <begin position="558"/>
        <end position="579"/>
    </location>
</feature>
<dbReference type="OrthoDB" id="273377at2759"/>
<comment type="caution">
    <text evidence="2">The sequence shown here is derived from an EMBL/GenBank/DDBJ whole genome shotgun (WGS) entry which is preliminary data.</text>
</comment>
<evidence type="ECO:0000313" key="2">
    <source>
        <dbReference type="EMBL" id="KPI90178.1"/>
    </source>
</evidence>